<feature type="transmembrane region" description="Helical" evidence="6">
    <location>
        <begin position="136"/>
        <end position="157"/>
    </location>
</feature>
<dbReference type="Proteomes" id="UP000261905">
    <property type="component" value="Unassembled WGS sequence"/>
</dbReference>
<feature type="domain" description="Major facilitator superfamily (MFS) profile" evidence="7">
    <location>
        <begin position="17"/>
        <end position="404"/>
    </location>
</feature>
<keyword evidence="3 6" id="KW-0812">Transmembrane</keyword>
<feature type="transmembrane region" description="Helical" evidence="6">
    <location>
        <begin position="314"/>
        <end position="337"/>
    </location>
</feature>
<comment type="caution">
    <text evidence="8">The sequence shown here is derived from an EMBL/GenBank/DDBJ whole genome shotgun (WGS) entry which is preliminary data.</text>
</comment>
<organism evidence="8 9">
    <name type="scientific">Paenibacillus paeoniae</name>
    <dbReference type="NCBI Taxonomy" id="2292705"/>
    <lineage>
        <taxon>Bacteria</taxon>
        <taxon>Bacillati</taxon>
        <taxon>Bacillota</taxon>
        <taxon>Bacilli</taxon>
        <taxon>Bacillales</taxon>
        <taxon>Paenibacillaceae</taxon>
        <taxon>Paenibacillus</taxon>
    </lineage>
</organism>
<evidence type="ECO:0000313" key="9">
    <source>
        <dbReference type="Proteomes" id="UP000261905"/>
    </source>
</evidence>
<gene>
    <name evidence="8" type="ORF">DX130_10735</name>
</gene>
<reference evidence="8 9" key="1">
    <citation type="submission" date="2018-08" db="EMBL/GenBank/DDBJ databases">
        <title>Paenibacillus sp. M4BSY-1, whole genome shotgun sequence.</title>
        <authorList>
            <person name="Tuo L."/>
        </authorList>
    </citation>
    <scope>NUCLEOTIDE SEQUENCE [LARGE SCALE GENOMIC DNA]</scope>
    <source>
        <strain evidence="8 9">M4BSY-1</strain>
    </source>
</reference>
<dbReference type="Gene3D" id="1.20.1250.20">
    <property type="entry name" value="MFS general substrate transporter like domains"/>
    <property type="match status" value="1"/>
</dbReference>
<feature type="transmembrane region" description="Helical" evidence="6">
    <location>
        <begin position="12"/>
        <end position="32"/>
    </location>
</feature>
<feature type="transmembrane region" description="Helical" evidence="6">
    <location>
        <begin position="169"/>
        <end position="190"/>
    </location>
</feature>
<feature type="transmembrane region" description="Helical" evidence="6">
    <location>
        <begin position="349"/>
        <end position="372"/>
    </location>
</feature>
<dbReference type="OrthoDB" id="9797740at2"/>
<dbReference type="PANTHER" id="PTHR23523:SF2">
    <property type="entry name" value="2-NITROIMIDAZOLE TRANSPORTER"/>
    <property type="match status" value="1"/>
</dbReference>
<feature type="transmembrane region" description="Helical" evidence="6">
    <location>
        <begin position="52"/>
        <end position="71"/>
    </location>
</feature>
<dbReference type="InterPro" id="IPR052524">
    <property type="entry name" value="MFS_Cyanate_Porter"/>
</dbReference>
<proteinExistence type="predicted"/>
<keyword evidence="4 6" id="KW-1133">Transmembrane helix</keyword>
<dbReference type="GO" id="GO:0022857">
    <property type="term" value="F:transmembrane transporter activity"/>
    <property type="evidence" value="ECO:0007669"/>
    <property type="project" value="InterPro"/>
</dbReference>
<dbReference type="InterPro" id="IPR011701">
    <property type="entry name" value="MFS"/>
</dbReference>
<keyword evidence="5 6" id="KW-0472">Membrane</keyword>
<feature type="transmembrane region" description="Helical" evidence="6">
    <location>
        <begin position="106"/>
        <end position="124"/>
    </location>
</feature>
<dbReference type="GO" id="GO:0005886">
    <property type="term" value="C:plasma membrane"/>
    <property type="evidence" value="ECO:0007669"/>
    <property type="project" value="UniProtKB-SubCell"/>
</dbReference>
<feature type="transmembrane region" description="Helical" evidence="6">
    <location>
        <begin position="378"/>
        <end position="401"/>
    </location>
</feature>
<evidence type="ECO:0000256" key="6">
    <source>
        <dbReference type="SAM" id="Phobius"/>
    </source>
</evidence>
<dbReference type="EMBL" id="QUBQ01000001">
    <property type="protein sequence ID" value="REK77935.1"/>
    <property type="molecule type" value="Genomic_DNA"/>
</dbReference>
<evidence type="ECO:0000256" key="5">
    <source>
        <dbReference type="ARBA" id="ARBA00023136"/>
    </source>
</evidence>
<feature type="transmembrane region" description="Helical" evidence="6">
    <location>
        <begin position="224"/>
        <end position="250"/>
    </location>
</feature>
<dbReference type="InterPro" id="IPR036259">
    <property type="entry name" value="MFS_trans_sf"/>
</dbReference>
<evidence type="ECO:0000259" key="7">
    <source>
        <dbReference type="PROSITE" id="PS50850"/>
    </source>
</evidence>
<keyword evidence="2" id="KW-0813">Transport</keyword>
<dbReference type="PANTHER" id="PTHR23523">
    <property type="match status" value="1"/>
</dbReference>
<evidence type="ECO:0000256" key="4">
    <source>
        <dbReference type="ARBA" id="ARBA00022989"/>
    </source>
</evidence>
<comment type="subcellular location">
    <subcellularLocation>
        <location evidence="1">Cell membrane</location>
        <topology evidence="1">Multi-pass membrane protein</topology>
    </subcellularLocation>
</comment>
<evidence type="ECO:0000256" key="1">
    <source>
        <dbReference type="ARBA" id="ARBA00004651"/>
    </source>
</evidence>
<feature type="transmembrane region" description="Helical" evidence="6">
    <location>
        <begin position="262"/>
        <end position="283"/>
    </location>
</feature>
<name>A0A371PPQ1_9BACL</name>
<feature type="transmembrane region" description="Helical" evidence="6">
    <location>
        <begin position="290"/>
        <end position="308"/>
    </location>
</feature>
<dbReference type="CDD" id="cd17339">
    <property type="entry name" value="MFS_NIMT_CynX_like"/>
    <property type="match status" value="1"/>
</dbReference>
<keyword evidence="9" id="KW-1185">Reference proteome</keyword>
<feature type="transmembrane region" description="Helical" evidence="6">
    <location>
        <begin position="83"/>
        <end position="100"/>
    </location>
</feature>
<evidence type="ECO:0000313" key="8">
    <source>
        <dbReference type="EMBL" id="REK77935.1"/>
    </source>
</evidence>
<dbReference type="InterPro" id="IPR020846">
    <property type="entry name" value="MFS_dom"/>
</dbReference>
<dbReference type="SUPFAM" id="SSF103473">
    <property type="entry name" value="MFS general substrate transporter"/>
    <property type="match status" value="1"/>
</dbReference>
<evidence type="ECO:0000256" key="2">
    <source>
        <dbReference type="ARBA" id="ARBA00022448"/>
    </source>
</evidence>
<dbReference type="AlphaFoldDB" id="A0A371PPQ1"/>
<dbReference type="PROSITE" id="PS50850">
    <property type="entry name" value="MFS"/>
    <property type="match status" value="1"/>
</dbReference>
<evidence type="ECO:0000256" key="3">
    <source>
        <dbReference type="ARBA" id="ARBA00022692"/>
    </source>
</evidence>
<accession>A0A371PPQ1</accession>
<sequence length="405" mass="42512">MGSLTTLGKPKGQAWLLVLSIILVALVLRAPITSVGPIIEQIRVSMGLSGAMTGLLTTLPLLAFAFISPLAPRIAACIGMERALFYAAALLTAAIAVRSLPSVYALFLGTALLGAAIAFGNVLLPSLVKRDYPDKVGLMTGVYTVAMNLGAAIGSGISVPLTEGLGFSWQATLAVTALVAFLSAVVWLPLLRRNSSGPKRGKADLSSERASHSSLRRKLWSSPLAWTVSLFLALQSFCFYVNVTWLPLILVDKGISHADAGWLLSVMQLIGMPSTFIIPILAGKRASQRGLAILTSSLFVVGYLILLLGSASWAFVSMIVLGLGVGGGFGLALMFFALRSSSTEQAAELSGMAQAIGYLLAATGPLLFGLIHDWTGNWNVPLMLILVISVVYGLLGLSAGADRKI</sequence>
<dbReference type="Pfam" id="PF07690">
    <property type="entry name" value="MFS_1"/>
    <property type="match status" value="1"/>
</dbReference>
<protein>
    <submittedName>
        <fullName evidence="8">MFS transporter</fullName>
    </submittedName>
</protein>